<dbReference type="PROSITE" id="PS51257">
    <property type="entry name" value="PROKAR_LIPOPROTEIN"/>
    <property type="match status" value="1"/>
</dbReference>
<gene>
    <name evidence="3" type="ORF">UFOPK1438_00107</name>
    <name evidence="4" type="ORF">UFOPK2329_00884</name>
    <name evidence="5" type="ORF">UFOPK3166_00722</name>
    <name evidence="6" type="ORF">UFOPK4035_00176</name>
    <name evidence="7" type="ORF">UFOPK4087_00623</name>
    <name evidence="8" type="ORF">UFOPK4424_00395</name>
</gene>
<organism evidence="4">
    <name type="scientific">freshwater metagenome</name>
    <dbReference type="NCBI Taxonomy" id="449393"/>
    <lineage>
        <taxon>unclassified sequences</taxon>
        <taxon>metagenomes</taxon>
        <taxon>ecological metagenomes</taxon>
    </lineage>
</organism>
<dbReference type="EMBL" id="CAEZWZ010000153">
    <property type="protein sequence ID" value="CAB4677615.1"/>
    <property type="molecule type" value="Genomic_DNA"/>
</dbReference>
<evidence type="ECO:0000256" key="1">
    <source>
        <dbReference type="ARBA" id="ARBA00023002"/>
    </source>
</evidence>
<sequence length="325" mass="35066">MTQTRKLGPYQVSPIGLGCMPMSGFPPEKAWILDKRDQAISVIHAALDAGITLLDTADIYAPTWNTIGHNEKLVGEAFRSWNGSTEAKSKVVIATKGGITRGPGNDWFGTGGRNAEEHYLYRAVEASAGKLGVEKIQLWQHHRLNHTMPYETQFENVMKLKAHGVVQNVGVSNVNAEQLRRAIKIGGTPAQGGLISVQNEWSPRYRHGAEVLEICKENGIAFLPWSPMGGIGNPGAVGTGKYNAFDELAKAKGVSAYAITIAWHLANSPVEIPIPGATRPESILDSFKGVSITLSADELAGLNASLSTDLGPLHEELLDQPPFRD</sequence>
<dbReference type="AlphaFoldDB" id="A0A6J6MYM9"/>
<evidence type="ECO:0000313" key="5">
    <source>
        <dbReference type="EMBL" id="CAB4827593.1"/>
    </source>
</evidence>
<dbReference type="Pfam" id="PF00248">
    <property type="entry name" value="Aldo_ket_red"/>
    <property type="match status" value="1"/>
</dbReference>
<keyword evidence="1" id="KW-0560">Oxidoreductase</keyword>
<dbReference type="SUPFAM" id="SSF51430">
    <property type="entry name" value="NAD(P)-linked oxidoreductase"/>
    <property type="match status" value="1"/>
</dbReference>
<proteinExistence type="predicted"/>
<dbReference type="EMBL" id="CAFBPH010000121">
    <property type="protein sequence ID" value="CAB5014574.1"/>
    <property type="molecule type" value="Genomic_DNA"/>
</dbReference>
<name>A0A6J6MYM9_9ZZZZ</name>
<dbReference type="InterPro" id="IPR036812">
    <property type="entry name" value="NAD(P)_OxRdtase_dom_sf"/>
</dbReference>
<protein>
    <submittedName>
        <fullName evidence="4">Unannotated protein</fullName>
    </submittedName>
</protein>
<feature type="domain" description="NADP-dependent oxidoreductase" evidence="2">
    <location>
        <begin position="36"/>
        <end position="303"/>
    </location>
</feature>
<dbReference type="EMBL" id="CAFABD010000103">
    <property type="protein sequence ID" value="CAB4827593.1"/>
    <property type="molecule type" value="Genomic_DNA"/>
</dbReference>
<evidence type="ECO:0000313" key="8">
    <source>
        <dbReference type="EMBL" id="CAB5115089.1"/>
    </source>
</evidence>
<dbReference type="PANTHER" id="PTHR43625:SF40">
    <property type="entry name" value="ALDO-KETO REDUCTASE YAKC [NADP(+)]"/>
    <property type="match status" value="1"/>
</dbReference>
<dbReference type="CDD" id="cd19088">
    <property type="entry name" value="AKR_AKR13B1"/>
    <property type="match status" value="1"/>
</dbReference>
<evidence type="ECO:0000313" key="4">
    <source>
        <dbReference type="EMBL" id="CAB4677615.1"/>
    </source>
</evidence>
<dbReference type="EMBL" id="CAEZSM010000006">
    <property type="protein sequence ID" value="CAB4534269.1"/>
    <property type="molecule type" value="Genomic_DNA"/>
</dbReference>
<evidence type="ECO:0000259" key="2">
    <source>
        <dbReference type="Pfam" id="PF00248"/>
    </source>
</evidence>
<dbReference type="GO" id="GO:0016491">
    <property type="term" value="F:oxidoreductase activity"/>
    <property type="evidence" value="ECO:0007669"/>
    <property type="project" value="UniProtKB-KW"/>
</dbReference>
<dbReference type="Gene3D" id="3.20.20.100">
    <property type="entry name" value="NADP-dependent oxidoreductase domain"/>
    <property type="match status" value="1"/>
</dbReference>
<dbReference type="PANTHER" id="PTHR43625">
    <property type="entry name" value="AFLATOXIN B1 ALDEHYDE REDUCTASE"/>
    <property type="match status" value="1"/>
</dbReference>
<reference evidence="4" key="1">
    <citation type="submission" date="2020-05" db="EMBL/GenBank/DDBJ databases">
        <authorList>
            <person name="Chiriac C."/>
            <person name="Salcher M."/>
            <person name="Ghai R."/>
            <person name="Kavagutti S V."/>
        </authorList>
    </citation>
    <scope>NUCLEOTIDE SEQUENCE</scope>
</reference>
<dbReference type="EMBL" id="CAFBRW010000058">
    <property type="protein sequence ID" value="CAB5115089.1"/>
    <property type="molecule type" value="Genomic_DNA"/>
</dbReference>
<dbReference type="InterPro" id="IPR023210">
    <property type="entry name" value="NADP_OxRdtase_dom"/>
</dbReference>
<dbReference type="GO" id="GO:0005737">
    <property type="term" value="C:cytoplasm"/>
    <property type="evidence" value="ECO:0007669"/>
    <property type="project" value="TreeGrafter"/>
</dbReference>
<dbReference type="EMBL" id="CAFBOX010000014">
    <property type="protein sequence ID" value="CAB4990712.1"/>
    <property type="molecule type" value="Genomic_DNA"/>
</dbReference>
<evidence type="ECO:0000313" key="7">
    <source>
        <dbReference type="EMBL" id="CAB5014574.1"/>
    </source>
</evidence>
<evidence type="ECO:0000313" key="6">
    <source>
        <dbReference type="EMBL" id="CAB4990712.1"/>
    </source>
</evidence>
<accession>A0A6J6MYM9</accession>
<evidence type="ECO:0000313" key="3">
    <source>
        <dbReference type="EMBL" id="CAB4534269.1"/>
    </source>
</evidence>
<dbReference type="InterPro" id="IPR050791">
    <property type="entry name" value="Aldo-Keto_reductase"/>
</dbReference>